<dbReference type="AlphaFoldDB" id="A0A6A5FFE9"/>
<keyword evidence="1" id="KW-0175">Coiled coil</keyword>
<evidence type="ECO:0000313" key="5">
    <source>
        <dbReference type="Proteomes" id="UP000465112"/>
    </source>
</evidence>
<dbReference type="Gene3D" id="3.10.100.10">
    <property type="entry name" value="Mannose-Binding Protein A, subunit A"/>
    <property type="match status" value="1"/>
</dbReference>
<name>A0A6A5FFE9_PERFL</name>
<keyword evidence="2" id="KW-1133">Transmembrane helix</keyword>
<dbReference type="PROSITE" id="PS50041">
    <property type="entry name" value="C_TYPE_LECTIN_2"/>
    <property type="match status" value="1"/>
</dbReference>
<organism evidence="4 5">
    <name type="scientific">Perca fluviatilis</name>
    <name type="common">European perch</name>
    <dbReference type="NCBI Taxonomy" id="8168"/>
    <lineage>
        <taxon>Eukaryota</taxon>
        <taxon>Metazoa</taxon>
        <taxon>Chordata</taxon>
        <taxon>Craniata</taxon>
        <taxon>Vertebrata</taxon>
        <taxon>Euteleostomi</taxon>
        <taxon>Actinopterygii</taxon>
        <taxon>Neopterygii</taxon>
        <taxon>Teleostei</taxon>
        <taxon>Neoteleostei</taxon>
        <taxon>Acanthomorphata</taxon>
        <taxon>Eupercaria</taxon>
        <taxon>Perciformes</taxon>
        <taxon>Percoidei</taxon>
        <taxon>Percidae</taxon>
        <taxon>Percinae</taxon>
        <taxon>Perca</taxon>
    </lineage>
</organism>
<accession>A0A6A5FFE9</accession>
<reference evidence="4 5" key="1">
    <citation type="submission" date="2019-06" db="EMBL/GenBank/DDBJ databases">
        <title>A chromosome-scale genome assembly of the European perch, Perca fluviatilis.</title>
        <authorList>
            <person name="Roques C."/>
            <person name="Zahm M."/>
            <person name="Cabau C."/>
            <person name="Klopp C."/>
            <person name="Bouchez O."/>
            <person name="Donnadieu C."/>
            <person name="Kuhl H."/>
            <person name="Gislard M."/>
            <person name="Guendouz S."/>
            <person name="Journot L."/>
            <person name="Haffray P."/>
            <person name="Bestin A."/>
            <person name="Morvezen R."/>
            <person name="Feron R."/>
            <person name="Wen M."/>
            <person name="Jouanno E."/>
            <person name="Herpin A."/>
            <person name="Schartl M."/>
            <person name="Postlethwait J."/>
            <person name="Schaerlinger B."/>
            <person name="Chardard D."/>
            <person name="Lecocq T."/>
            <person name="Poncet C."/>
            <person name="Jaffrelo L."/>
            <person name="Lampietro C."/>
            <person name="Guiguen Y."/>
        </authorList>
    </citation>
    <scope>NUCLEOTIDE SEQUENCE [LARGE SCALE GENOMIC DNA]</scope>
    <source>
        <tissue evidence="4">Blood</tissue>
    </source>
</reference>
<dbReference type="InterPro" id="IPR016186">
    <property type="entry name" value="C-type_lectin-like/link_sf"/>
</dbReference>
<keyword evidence="5" id="KW-1185">Reference proteome</keyword>
<sequence>QQHVISCRIKRKPSQRSRRLPNSSHTGLQQDFKHLFRMNRNPQEEMEEIKEEAAANYVNVPACTVDRVAVHPDQRSLFFTQTFLPIAVCWLILLVIMGLRIYFATLSHESDVSELMAANRNLTNLNDKLSVLENQITNLTAVNQELETERNNLRRQIQNISRAQGSIDEYCPKENNVSERGCRDCQKDWELINSSCYLVNGPPDQKTWEEARKDCRARGSDLVVVDTRDEQNALRHHSRYGSWIGLRAEGGRWKWIDGSDLVESVTYWIDEPPPPTDGQCAVTTYIFSWTSVSCAERNGWICEKKPLSV</sequence>
<dbReference type="Pfam" id="PF00059">
    <property type="entry name" value="Lectin_C"/>
    <property type="match status" value="1"/>
</dbReference>
<feature type="transmembrane region" description="Helical" evidence="2">
    <location>
        <begin position="83"/>
        <end position="103"/>
    </location>
</feature>
<keyword evidence="2" id="KW-0812">Transmembrane</keyword>
<evidence type="ECO:0000256" key="2">
    <source>
        <dbReference type="SAM" id="Phobius"/>
    </source>
</evidence>
<dbReference type="SUPFAM" id="SSF56436">
    <property type="entry name" value="C-type lectin-like"/>
    <property type="match status" value="1"/>
</dbReference>
<comment type="caution">
    <text evidence="4">The sequence shown here is derived from an EMBL/GenBank/DDBJ whole genome shotgun (WGS) entry which is preliminary data.</text>
</comment>
<protein>
    <recommendedName>
        <fullName evidence="3">C-type lectin domain-containing protein</fullName>
    </recommendedName>
</protein>
<evidence type="ECO:0000256" key="1">
    <source>
        <dbReference type="SAM" id="Coils"/>
    </source>
</evidence>
<evidence type="ECO:0000313" key="4">
    <source>
        <dbReference type="EMBL" id="KAF1388493.1"/>
    </source>
</evidence>
<feature type="non-terminal residue" evidence="4">
    <location>
        <position position="1"/>
    </location>
</feature>
<feature type="domain" description="C-type lectin" evidence="3">
    <location>
        <begin position="192"/>
        <end position="303"/>
    </location>
</feature>
<feature type="coiled-coil region" evidence="1">
    <location>
        <begin position="115"/>
        <end position="163"/>
    </location>
</feature>
<dbReference type="Proteomes" id="UP000465112">
    <property type="component" value="Chromosome 7"/>
</dbReference>
<dbReference type="InterPro" id="IPR016187">
    <property type="entry name" value="CTDL_fold"/>
</dbReference>
<dbReference type="InterPro" id="IPR050111">
    <property type="entry name" value="C-type_lectin/snaclec_domain"/>
</dbReference>
<dbReference type="PANTHER" id="PTHR22803">
    <property type="entry name" value="MANNOSE, PHOSPHOLIPASE, LECTIN RECEPTOR RELATED"/>
    <property type="match status" value="1"/>
</dbReference>
<gene>
    <name evidence="4" type="ORF">PFLUV_G00090840</name>
</gene>
<evidence type="ECO:0000259" key="3">
    <source>
        <dbReference type="PROSITE" id="PS50041"/>
    </source>
</evidence>
<keyword evidence="2" id="KW-0472">Membrane</keyword>
<dbReference type="InterPro" id="IPR001304">
    <property type="entry name" value="C-type_lectin-like"/>
</dbReference>
<dbReference type="SMART" id="SM00034">
    <property type="entry name" value="CLECT"/>
    <property type="match status" value="1"/>
</dbReference>
<proteinExistence type="predicted"/>
<dbReference type="EMBL" id="VHII01000007">
    <property type="protein sequence ID" value="KAF1388493.1"/>
    <property type="molecule type" value="Genomic_DNA"/>
</dbReference>